<dbReference type="PATRIC" id="fig|1339327.3.peg.647"/>
<dbReference type="Proteomes" id="UP000022082">
    <property type="component" value="Unassembled WGS sequence"/>
</dbReference>
<name>A0A016ARD0_BACFG</name>
<gene>
    <name evidence="1" type="ORF">M136_5438</name>
</gene>
<sequence length="61" mass="7298">MNISLLSLTDKQEYAVRNILQSLDNAKVFCSYLDKNDLRKELEDMIERFIKQTEKKINENF</sequence>
<dbReference type="AlphaFoldDB" id="A0A016ARD0"/>
<dbReference type="EMBL" id="JGDJ01000116">
    <property type="protein sequence ID" value="EXZ30851.1"/>
    <property type="molecule type" value="Genomic_DNA"/>
</dbReference>
<evidence type="ECO:0000313" key="2">
    <source>
        <dbReference type="Proteomes" id="UP000022082"/>
    </source>
</evidence>
<protein>
    <submittedName>
        <fullName evidence="1">Uncharacterized protein</fullName>
    </submittedName>
</protein>
<reference evidence="1 2" key="1">
    <citation type="submission" date="2014-02" db="EMBL/GenBank/DDBJ databases">
        <authorList>
            <person name="Sears C."/>
            <person name="Carroll K."/>
            <person name="Sack B.R."/>
            <person name="Qadri F."/>
            <person name="Myers L.L."/>
            <person name="Chung G.-T."/>
            <person name="Escheverria P."/>
            <person name="Fraser C.M."/>
            <person name="Sadzewicz L."/>
            <person name="Shefchek K.A."/>
            <person name="Tallon L."/>
            <person name="Das S.P."/>
            <person name="Daugherty S."/>
            <person name="Mongodin E.F."/>
        </authorList>
    </citation>
    <scope>NUCLEOTIDE SEQUENCE [LARGE SCALE GENOMIC DNA]</scope>
    <source>
        <strain evidence="1 2">S36L11</strain>
    </source>
</reference>
<evidence type="ECO:0000313" key="1">
    <source>
        <dbReference type="EMBL" id="EXZ30851.1"/>
    </source>
</evidence>
<comment type="caution">
    <text evidence="1">The sequence shown here is derived from an EMBL/GenBank/DDBJ whole genome shotgun (WGS) entry which is preliminary data.</text>
</comment>
<organism evidence="1 2">
    <name type="scientific">Bacteroides fragilis str. S36L11</name>
    <dbReference type="NCBI Taxonomy" id="1339327"/>
    <lineage>
        <taxon>Bacteria</taxon>
        <taxon>Pseudomonadati</taxon>
        <taxon>Bacteroidota</taxon>
        <taxon>Bacteroidia</taxon>
        <taxon>Bacteroidales</taxon>
        <taxon>Bacteroidaceae</taxon>
        <taxon>Bacteroides</taxon>
    </lineage>
</organism>
<accession>A0A016ARD0</accession>
<proteinExistence type="predicted"/>